<sequence length="156" mass="18931">MPQRSQRARKKKITCIFNLNSERIIIDYMERWASHGRQNRNPFVELSKIIPHSPKQIYQHWWNKLDPRLCLVSNEPFSNEEKGYIYSWVEDYLSSNKKTIPWKTLQSKMEEEFRRFRSRNDIKNIWYSRERRLARQAANILDPLLFGMGQPLQESN</sequence>
<proteinExistence type="predicted"/>
<dbReference type="EMBL" id="LLXI01000418">
    <property type="protein sequence ID" value="PKY45897.1"/>
    <property type="molecule type" value="Genomic_DNA"/>
</dbReference>
<protein>
    <recommendedName>
        <fullName evidence="3">HTH myb-type domain-containing protein</fullName>
    </recommendedName>
</protein>
<dbReference type="Proteomes" id="UP000234323">
    <property type="component" value="Unassembled WGS sequence"/>
</dbReference>
<organism evidence="1 2">
    <name type="scientific">Rhizophagus irregularis</name>
    <dbReference type="NCBI Taxonomy" id="588596"/>
    <lineage>
        <taxon>Eukaryota</taxon>
        <taxon>Fungi</taxon>
        <taxon>Fungi incertae sedis</taxon>
        <taxon>Mucoromycota</taxon>
        <taxon>Glomeromycotina</taxon>
        <taxon>Glomeromycetes</taxon>
        <taxon>Glomerales</taxon>
        <taxon>Glomeraceae</taxon>
        <taxon>Rhizophagus</taxon>
    </lineage>
</organism>
<accession>A0A2I1GH02</accession>
<evidence type="ECO:0008006" key="3">
    <source>
        <dbReference type="Google" id="ProtNLM"/>
    </source>
</evidence>
<dbReference type="AlphaFoldDB" id="A0A2I1GH02"/>
<reference evidence="1 2" key="1">
    <citation type="submission" date="2015-10" db="EMBL/GenBank/DDBJ databases">
        <title>Genome analyses suggest a sexual origin of heterokaryosis in a supposedly ancient asexual fungus.</title>
        <authorList>
            <person name="Ropars J."/>
            <person name="Sedzielewska K."/>
            <person name="Noel J."/>
            <person name="Charron P."/>
            <person name="Farinelli L."/>
            <person name="Marton T."/>
            <person name="Kruger M."/>
            <person name="Pelin A."/>
            <person name="Brachmann A."/>
            <person name="Corradi N."/>
        </authorList>
    </citation>
    <scope>NUCLEOTIDE SEQUENCE [LARGE SCALE GENOMIC DNA]</scope>
    <source>
        <strain evidence="1 2">A4</strain>
    </source>
</reference>
<dbReference type="VEuPathDB" id="FungiDB:FUN_017100"/>
<evidence type="ECO:0000313" key="1">
    <source>
        <dbReference type="EMBL" id="PKY45897.1"/>
    </source>
</evidence>
<dbReference type="VEuPathDB" id="FungiDB:RhiirFUN_025888"/>
<name>A0A2I1GH02_9GLOM</name>
<keyword evidence="2" id="KW-1185">Reference proteome</keyword>
<comment type="caution">
    <text evidence="1">The sequence shown here is derived from an EMBL/GenBank/DDBJ whole genome shotgun (WGS) entry which is preliminary data.</text>
</comment>
<dbReference type="VEuPathDB" id="FungiDB:RhiirA1_398721"/>
<dbReference type="OrthoDB" id="2304176at2759"/>
<gene>
    <name evidence="1" type="ORF">RhiirA4_420213</name>
</gene>
<evidence type="ECO:0000313" key="2">
    <source>
        <dbReference type="Proteomes" id="UP000234323"/>
    </source>
</evidence>